<dbReference type="EMBL" id="JAQQWN010000002">
    <property type="protein sequence ID" value="KAK8093322.1"/>
    <property type="molecule type" value="Genomic_DNA"/>
</dbReference>
<dbReference type="RefSeq" id="XP_066674095.1">
    <property type="nucleotide sequence ID" value="XM_066804322.1"/>
</dbReference>
<name>A0ABR1X9N2_9PEZI</name>
<evidence type="ECO:0000313" key="2">
    <source>
        <dbReference type="Proteomes" id="UP001433268"/>
    </source>
</evidence>
<accession>A0ABR1X9N2</accession>
<comment type="caution">
    <text evidence="1">The sequence shown here is derived from an EMBL/GenBank/DDBJ whole genome shotgun (WGS) entry which is preliminary data.</text>
</comment>
<protein>
    <submittedName>
        <fullName evidence="1">Uncharacterized protein</fullName>
    </submittedName>
</protein>
<organism evidence="1 2">
    <name type="scientific">Apiospora hydei</name>
    <dbReference type="NCBI Taxonomy" id="1337664"/>
    <lineage>
        <taxon>Eukaryota</taxon>
        <taxon>Fungi</taxon>
        <taxon>Dikarya</taxon>
        <taxon>Ascomycota</taxon>
        <taxon>Pezizomycotina</taxon>
        <taxon>Sordariomycetes</taxon>
        <taxon>Xylariomycetidae</taxon>
        <taxon>Amphisphaeriales</taxon>
        <taxon>Apiosporaceae</taxon>
        <taxon>Apiospora</taxon>
    </lineage>
</organism>
<dbReference type="Proteomes" id="UP001433268">
    <property type="component" value="Unassembled WGS sequence"/>
</dbReference>
<dbReference type="GeneID" id="92037382"/>
<proteinExistence type="predicted"/>
<evidence type="ECO:0000313" key="1">
    <source>
        <dbReference type="EMBL" id="KAK8093322.1"/>
    </source>
</evidence>
<gene>
    <name evidence="1" type="ORF">PG997_000007</name>
</gene>
<reference evidence="1 2" key="1">
    <citation type="submission" date="2023-01" db="EMBL/GenBank/DDBJ databases">
        <title>Analysis of 21 Apiospora genomes using comparative genomics revels a genus with tremendous synthesis potential of carbohydrate active enzymes and secondary metabolites.</title>
        <authorList>
            <person name="Sorensen T."/>
        </authorList>
    </citation>
    <scope>NUCLEOTIDE SEQUENCE [LARGE SCALE GENOMIC DNA]</scope>
    <source>
        <strain evidence="1 2">CBS 114990</strain>
    </source>
</reference>
<sequence>MAYLLFPAGESIKKGRRKDDYHVLCADIVRTGSDAIDAFSIFHNLVVGADQGDDAPGYMAFDAHVGETGCHLRAGMFLDLFSIYRRHF</sequence>
<keyword evidence="2" id="KW-1185">Reference proteome</keyword>